<evidence type="ECO:0000313" key="3">
    <source>
        <dbReference type="EMBL" id="KAL2644156.1"/>
    </source>
</evidence>
<feature type="compositionally biased region" description="Basic and acidic residues" evidence="1">
    <location>
        <begin position="148"/>
        <end position="159"/>
    </location>
</feature>
<comment type="caution">
    <text evidence="3">The sequence shown here is derived from an EMBL/GenBank/DDBJ whole genome shotgun (WGS) entry which is preliminary data.</text>
</comment>
<dbReference type="EMBL" id="JBHFFA010000002">
    <property type="protein sequence ID" value="KAL2644156.1"/>
    <property type="molecule type" value="Genomic_DNA"/>
</dbReference>
<reference evidence="3 4" key="1">
    <citation type="submission" date="2024-09" db="EMBL/GenBank/DDBJ databases">
        <title>Chromosome-scale assembly of Riccia fluitans.</title>
        <authorList>
            <person name="Paukszto L."/>
            <person name="Sawicki J."/>
            <person name="Karawczyk K."/>
            <person name="Piernik-Szablinska J."/>
            <person name="Szczecinska M."/>
            <person name="Mazdziarz M."/>
        </authorList>
    </citation>
    <scope>NUCLEOTIDE SEQUENCE [LARGE SCALE GENOMIC DNA]</scope>
    <source>
        <strain evidence="3">Rf_01</strain>
        <tissue evidence="3">Aerial parts of the thallus</tissue>
    </source>
</reference>
<dbReference type="Proteomes" id="UP001605036">
    <property type="component" value="Unassembled WGS sequence"/>
</dbReference>
<proteinExistence type="predicted"/>
<evidence type="ECO:0000256" key="1">
    <source>
        <dbReference type="SAM" id="MobiDB-lite"/>
    </source>
</evidence>
<dbReference type="Pfam" id="PF13837">
    <property type="entry name" value="Myb_DNA-bind_4"/>
    <property type="match status" value="1"/>
</dbReference>
<name>A0ABD1Z8M8_9MARC</name>
<evidence type="ECO:0000259" key="2">
    <source>
        <dbReference type="PROSITE" id="PS50090"/>
    </source>
</evidence>
<keyword evidence="4" id="KW-1185">Reference proteome</keyword>
<organism evidence="3 4">
    <name type="scientific">Riccia fluitans</name>
    <dbReference type="NCBI Taxonomy" id="41844"/>
    <lineage>
        <taxon>Eukaryota</taxon>
        <taxon>Viridiplantae</taxon>
        <taxon>Streptophyta</taxon>
        <taxon>Embryophyta</taxon>
        <taxon>Marchantiophyta</taxon>
        <taxon>Marchantiopsida</taxon>
        <taxon>Marchantiidae</taxon>
        <taxon>Marchantiales</taxon>
        <taxon>Ricciaceae</taxon>
        <taxon>Riccia</taxon>
    </lineage>
</organism>
<dbReference type="InterPro" id="IPR044822">
    <property type="entry name" value="Myb_DNA-bind_4"/>
</dbReference>
<evidence type="ECO:0000313" key="4">
    <source>
        <dbReference type="Proteomes" id="UP001605036"/>
    </source>
</evidence>
<dbReference type="InterPro" id="IPR001005">
    <property type="entry name" value="SANT/Myb"/>
</dbReference>
<dbReference type="AlphaFoldDB" id="A0ABD1Z8M8"/>
<dbReference type="PROSITE" id="PS50090">
    <property type="entry name" value="MYB_LIKE"/>
    <property type="match status" value="1"/>
</dbReference>
<gene>
    <name evidence="3" type="ORF">R1flu_011743</name>
</gene>
<feature type="region of interest" description="Disordered" evidence="1">
    <location>
        <begin position="140"/>
        <end position="159"/>
    </location>
</feature>
<protein>
    <recommendedName>
        <fullName evidence="2">Myb-like domain-containing protein</fullName>
    </recommendedName>
</protein>
<sequence>MKRSGFKWKKIASMMLEDGITDPIRSDVQCKKRWDKLQKEFKQVSKQAEVDPSGLDLVDSSSLTPDADEVFGDSQVPVTAVEEEEDVEAVKQDTEAKSLNAERSFNFEREIFEFNKQVQVVQQIIFGKIADALVSLAAARHPPASSMHSHDDNMHTDGQ</sequence>
<feature type="domain" description="Myb-like" evidence="2">
    <location>
        <begin position="1"/>
        <end position="38"/>
    </location>
</feature>
<dbReference type="Gene3D" id="1.10.10.60">
    <property type="entry name" value="Homeodomain-like"/>
    <property type="match status" value="1"/>
</dbReference>
<accession>A0ABD1Z8M8</accession>